<dbReference type="Gene3D" id="3.40.50.720">
    <property type="entry name" value="NAD(P)-binding Rossmann-like Domain"/>
    <property type="match status" value="1"/>
</dbReference>
<dbReference type="SUPFAM" id="SSF51735">
    <property type="entry name" value="NAD(P)-binding Rossmann-fold domains"/>
    <property type="match status" value="1"/>
</dbReference>
<evidence type="ECO:0000256" key="2">
    <source>
        <dbReference type="ARBA" id="ARBA00022723"/>
    </source>
</evidence>
<evidence type="ECO:0000313" key="7">
    <source>
        <dbReference type="EMBL" id="SBV25141.1"/>
    </source>
</evidence>
<sequence length="409" mass="43286">MRAVVFHGLGDIRLDTVADPVIEQPTDAVVRISTAAICGTDLHFIRGTVPGMKPGRILGHEGVGTVEEVGSQVRNLRPGDRVLISAVLGCGSCGFCRQGHFAQCDNVNPYGPRSGTGSFGSPEQQGPFNGLQAEYARVPFAHTNLFRLPDSVSDAQAITLSDIYPTGYFGAVIADVSDGKVAAVWGCGPVGQFAVRSAFQRGAARVIAVDGHPDRLDHARAAGAEVINFNEADPVEAIMELTRGIGVDCAIDAVGVDSESAKSGPASGAARRADPRHREELAQIAPETAAQDGHWKPGDAPSQAQSWAVESLAKMGTLGVVGVYPMTDRFFPIGTVLARNLTVKAGNGNHPRYIPRLLAMVESGQVDPETVLTQHEPLRDALAAYREFDLRSPGWLKVALQTESALQPA</sequence>
<dbReference type="PROSITE" id="PS00059">
    <property type="entry name" value="ADH_ZINC"/>
    <property type="match status" value="1"/>
</dbReference>
<dbReference type="Pfam" id="PF08240">
    <property type="entry name" value="ADH_N"/>
    <property type="match status" value="1"/>
</dbReference>
<dbReference type="SMART" id="SM00829">
    <property type="entry name" value="PKS_ER"/>
    <property type="match status" value="1"/>
</dbReference>
<dbReference type="GO" id="GO:0016491">
    <property type="term" value="F:oxidoreductase activity"/>
    <property type="evidence" value="ECO:0007669"/>
    <property type="project" value="UniProtKB-KW"/>
</dbReference>
<evidence type="ECO:0000256" key="5">
    <source>
        <dbReference type="RuleBase" id="RU361277"/>
    </source>
</evidence>
<evidence type="ECO:0000259" key="6">
    <source>
        <dbReference type="SMART" id="SM00829"/>
    </source>
</evidence>
<dbReference type="PANTHER" id="PTHR42813:SF7">
    <property type="entry name" value="ALCOHOL DEHYDROGENASE (ZN-DEPENDENT)-RELATED"/>
    <property type="match status" value="1"/>
</dbReference>
<evidence type="ECO:0000313" key="8">
    <source>
        <dbReference type="Proteomes" id="UP000199393"/>
    </source>
</evidence>
<dbReference type="InterPro" id="IPR036291">
    <property type="entry name" value="NAD(P)-bd_dom_sf"/>
</dbReference>
<dbReference type="InterPro" id="IPR020843">
    <property type="entry name" value="ER"/>
</dbReference>
<reference evidence="8" key="1">
    <citation type="submission" date="2016-06" db="EMBL/GenBank/DDBJ databases">
        <authorList>
            <person name="Varghese N."/>
        </authorList>
    </citation>
    <scope>NUCLEOTIDE SEQUENCE [LARGE SCALE GENOMIC DNA]</scope>
    <source>
        <strain evidence="8">DSM 45344</strain>
    </source>
</reference>
<protein>
    <submittedName>
        <fullName evidence="7">Threonine dehydrogenase</fullName>
    </submittedName>
</protein>
<dbReference type="STRING" id="307121.GA0070620_0611"/>
<organism evidence="7 8">
    <name type="scientific">Micromonospora krabiensis</name>
    <dbReference type="NCBI Taxonomy" id="307121"/>
    <lineage>
        <taxon>Bacteria</taxon>
        <taxon>Bacillati</taxon>
        <taxon>Actinomycetota</taxon>
        <taxon>Actinomycetes</taxon>
        <taxon>Micromonosporales</taxon>
        <taxon>Micromonosporaceae</taxon>
        <taxon>Micromonospora</taxon>
    </lineage>
</organism>
<dbReference type="PANTHER" id="PTHR42813">
    <property type="entry name" value="ZINC-TYPE ALCOHOL DEHYDROGENASE-LIKE"/>
    <property type="match status" value="1"/>
</dbReference>
<dbReference type="GO" id="GO:0008270">
    <property type="term" value="F:zinc ion binding"/>
    <property type="evidence" value="ECO:0007669"/>
    <property type="project" value="InterPro"/>
</dbReference>
<dbReference type="InterPro" id="IPR011032">
    <property type="entry name" value="GroES-like_sf"/>
</dbReference>
<dbReference type="AlphaFoldDB" id="A0A1C3MXV3"/>
<dbReference type="CDD" id="cd08283">
    <property type="entry name" value="FDH_like_1"/>
    <property type="match status" value="1"/>
</dbReference>
<dbReference type="EMBL" id="LT598496">
    <property type="protein sequence ID" value="SBV25141.1"/>
    <property type="molecule type" value="Genomic_DNA"/>
</dbReference>
<evidence type="ECO:0000256" key="4">
    <source>
        <dbReference type="ARBA" id="ARBA00023002"/>
    </source>
</evidence>
<evidence type="ECO:0000256" key="1">
    <source>
        <dbReference type="ARBA" id="ARBA00001947"/>
    </source>
</evidence>
<comment type="similarity">
    <text evidence="5">Belongs to the zinc-containing alcohol dehydrogenase family.</text>
</comment>
<name>A0A1C3MXV3_9ACTN</name>
<keyword evidence="2 5" id="KW-0479">Metal-binding</keyword>
<keyword evidence="8" id="KW-1185">Reference proteome</keyword>
<dbReference type="Pfam" id="PF00107">
    <property type="entry name" value="ADH_zinc_N"/>
    <property type="match status" value="1"/>
</dbReference>
<dbReference type="OrthoDB" id="3399630at2"/>
<proteinExistence type="inferred from homology"/>
<keyword evidence="3 5" id="KW-0862">Zinc</keyword>
<comment type="cofactor">
    <cofactor evidence="1 5">
        <name>Zn(2+)</name>
        <dbReference type="ChEBI" id="CHEBI:29105"/>
    </cofactor>
</comment>
<gene>
    <name evidence="7" type="ORF">GA0070620_0611</name>
</gene>
<dbReference type="RefSeq" id="WP_091588356.1">
    <property type="nucleotide sequence ID" value="NZ_JBHRWG010000002.1"/>
</dbReference>
<feature type="domain" description="Enoyl reductase (ER)" evidence="6">
    <location>
        <begin position="8"/>
        <end position="400"/>
    </location>
</feature>
<dbReference type="Proteomes" id="UP000199393">
    <property type="component" value="Chromosome I"/>
</dbReference>
<evidence type="ECO:0000256" key="3">
    <source>
        <dbReference type="ARBA" id="ARBA00022833"/>
    </source>
</evidence>
<dbReference type="InterPro" id="IPR013154">
    <property type="entry name" value="ADH-like_N"/>
</dbReference>
<dbReference type="SUPFAM" id="SSF50129">
    <property type="entry name" value="GroES-like"/>
    <property type="match status" value="1"/>
</dbReference>
<accession>A0A1C3MXV3</accession>
<dbReference type="PATRIC" id="fig|307121.4.peg.625"/>
<dbReference type="InterPro" id="IPR013149">
    <property type="entry name" value="ADH-like_C"/>
</dbReference>
<dbReference type="Gene3D" id="3.90.180.10">
    <property type="entry name" value="Medium-chain alcohol dehydrogenases, catalytic domain"/>
    <property type="match status" value="1"/>
</dbReference>
<keyword evidence="4" id="KW-0560">Oxidoreductase</keyword>
<dbReference type="InterPro" id="IPR002328">
    <property type="entry name" value="ADH_Zn_CS"/>
</dbReference>